<gene>
    <name evidence="2" type="ORF">C1I98_30885</name>
</gene>
<protein>
    <submittedName>
        <fullName evidence="2">DUF305 domain-containing protein</fullName>
    </submittedName>
</protein>
<keyword evidence="3" id="KW-1185">Reference proteome</keyword>
<dbReference type="EMBL" id="POUA01000343">
    <property type="protein sequence ID" value="PZG30853.1"/>
    <property type="molecule type" value="Genomic_DNA"/>
</dbReference>
<dbReference type="PANTHER" id="PTHR36933:SF1">
    <property type="entry name" value="SLL0788 PROTEIN"/>
    <property type="match status" value="1"/>
</dbReference>
<dbReference type="Gene3D" id="1.20.1260.10">
    <property type="match status" value="1"/>
</dbReference>
<dbReference type="InterPro" id="IPR012347">
    <property type="entry name" value="Ferritin-like"/>
</dbReference>
<dbReference type="Pfam" id="PF03713">
    <property type="entry name" value="DUF305"/>
    <property type="match status" value="1"/>
</dbReference>
<dbReference type="PANTHER" id="PTHR36933">
    <property type="entry name" value="SLL0788 PROTEIN"/>
    <property type="match status" value="1"/>
</dbReference>
<proteinExistence type="predicted"/>
<feature type="domain" description="DUF305" evidence="1">
    <location>
        <begin position="59"/>
        <end position="200"/>
    </location>
</feature>
<comment type="caution">
    <text evidence="2">The sequence shown here is derived from an EMBL/GenBank/DDBJ whole genome shotgun (WGS) entry which is preliminary data.</text>
</comment>
<dbReference type="InterPro" id="IPR005183">
    <property type="entry name" value="DUF305_CopM-like"/>
</dbReference>
<organism evidence="2 3">
    <name type="scientific">Spongiactinospora gelatinilytica</name>
    <dbReference type="NCBI Taxonomy" id="2666298"/>
    <lineage>
        <taxon>Bacteria</taxon>
        <taxon>Bacillati</taxon>
        <taxon>Actinomycetota</taxon>
        <taxon>Actinomycetes</taxon>
        <taxon>Streptosporangiales</taxon>
        <taxon>Streptosporangiaceae</taxon>
        <taxon>Spongiactinospora</taxon>
    </lineage>
</organism>
<evidence type="ECO:0000313" key="3">
    <source>
        <dbReference type="Proteomes" id="UP000248544"/>
    </source>
</evidence>
<name>A0A2W2F654_9ACTN</name>
<sequence length="206" mass="21605">MSAALTSGCAVTPTTARPPYTAAATAPVIAPGEPGEAARTLAPHEAATAVPAPTANAADVRFVRDMVIHHRQAVDLSLLAPTRASSTELKRLAARIEDVQGPEIAMMAGWLREQGQQVPGHHSAHQGMPGMATPAQLDQLRTASGSAFDRLYISLMTAHHQGAITMAAKVIAAGSHPKVREIAEDISVTQTAELHRMARLAPPARD</sequence>
<reference evidence="2 3" key="1">
    <citation type="submission" date="2018-01" db="EMBL/GenBank/DDBJ databases">
        <title>Draft genome sequence of Sphaerisporangium sp. 7K107.</title>
        <authorList>
            <person name="Sahin N."/>
            <person name="Saygin H."/>
            <person name="Ay H."/>
        </authorList>
    </citation>
    <scope>NUCLEOTIDE SEQUENCE [LARGE SCALE GENOMIC DNA]</scope>
    <source>
        <strain evidence="2 3">7K107</strain>
    </source>
</reference>
<evidence type="ECO:0000313" key="2">
    <source>
        <dbReference type="EMBL" id="PZG30853.1"/>
    </source>
</evidence>
<dbReference type="AlphaFoldDB" id="A0A2W2F654"/>
<dbReference type="Proteomes" id="UP000248544">
    <property type="component" value="Unassembled WGS sequence"/>
</dbReference>
<evidence type="ECO:0000259" key="1">
    <source>
        <dbReference type="Pfam" id="PF03713"/>
    </source>
</evidence>
<accession>A0A2W2F654</accession>